<dbReference type="EMBL" id="VHII01000023">
    <property type="protein sequence ID" value="KAF1372474.1"/>
    <property type="molecule type" value="Genomic_DNA"/>
</dbReference>
<evidence type="ECO:0000313" key="1">
    <source>
        <dbReference type="EMBL" id="KAF1372474.1"/>
    </source>
</evidence>
<sequence length="75" mass="8446">MCSPSVQCRTLFNTEGHNFSLEFGPLKYNLGPDAGPRAQRCREFAKTKKDSKRALRWMVYISEPALLVTTPPEGT</sequence>
<name>A0A6A5E8Y2_PERFL</name>
<organism evidence="1 2">
    <name type="scientific">Perca fluviatilis</name>
    <name type="common">European perch</name>
    <dbReference type="NCBI Taxonomy" id="8168"/>
    <lineage>
        <taxon>Eukaryota</taxon>
        <taxon>Metazoa</taxon>
        <taxon>Chordata</taxon>
        <taxon>Craniata</taxon>
        <taxon>Vertebrata</taxon>
        <taxon>Euteleostomi</taxon>
        <taxon>Actinopterygii</taxon>
        <taxon>Neopterygii</taxon>
        <taxon>Teleostei</taxon>
        <taxon>Neoteleostei</taxon>
        <taxon>Acanthomorphata</taxon>
        <taxon>Eupercaria</taxon>
        <taxon>Perciformes</taxon>
        <taxon>Percoidei</taxon>
        <taxon>Percidae</taxon>
        <taxon>Percinae</taxon>
        <taxon>Perca</taxon>
    </lineage>
</organism>
<reference evidence="1 2" key="1">
    <citation type="submission" date="2019-06" db="EMBL/GenBank/DDBJ databases">
        <title>A chromosome-scale genome assembly of the European perch, Perca fluviatilis.</title>
        <authorList>
            <person name="Roques C."/>
            <person name="Zahm M."/>
            <person name="Cabau C."/>
            <person name="Klopp C."/>
            <person name="Bouchez O."/>
            <person name="Donnadieu C."/>
            <person name="Kuhl H."/>
            <person name="Gislard M."/>
            <person name="Guendouz S."/>
            <person name="Journot L."/>
            <person name="Haffray P."/>
            <person name="Bestin A."/>
            <person name="Morvezen R."/>
            <person name="Feron R."/>
            <person name="Wen M."/>
            <person name="Jouanno E."/>
            <person name="Herpin A."/>
            <person name="Schartl M."/>
            <person name="Postlethwait J."/>
            <person name="Schaerlinger B."/>
            <person name="Chardard D."/>
            <person name="Lecocq T."/>
            <person name="Poncet C."/>
            <person name="Jaffrelo L."/>
            <person name="Lampietro C."/>
            <person name="Guiguen Y."/>
        </authorList>
    </citation>
    <scope>NUCLEOTIDE SEQUENCE [LARGE SCALE GENOMIC DNA]</scope>
    <source>
        <tissue evidence="1">Blood</tissue>
    </source>
</reference>
<dbReference type="Proteomes" id="UP000465112">
    <property type="component" value="Chromosome 23"/>
</dbReference>
<dbReference type="AlphaFoldDB" id="A0A6A5E8Y2"/>
<accession>A0A6A5E8Y2</accession>
<proteinExistence type="predicted"/>
<evidence type="ECO:0000313" key="2">
    <source>
        <dbReference type="Proteomes" id="UP000465112"/>
    </source>
</evidence>
<gene>
    <name evidence="1" type="ORF">PFLUV_G00265790</name>
</gene>
<protein>
    <submittedName>
        <fullName evidence="1">Uncharacterized protein</fullName>
    </submittedName>
</protein>
<keyword evidence="2" id="KW-1185">Reference proteome</keyword>
<comment type="caution">
    <text evidence="1">The sequence shown here is derived from an EMBL/GenBank/DDBJ whole genome shotgun (WGS) entry which is preliminary data.</text>
</comment>